<dbReference type="Proteomes" id="UP000499080">
    <property type="component" value="Unassembled WGS sequence"/>
</dbReference>
<reference evidence="1 2" key="1">
    <citation type="journal article" date="2019" name="Sci. Rep.">
        <title>Orb-weaving spider Araneus ventricosus genome elucidates the spidroin gene catalogue.</title>
        <authorList>
            <person name="Kono N."/>
            <person name="Nakamura H."/>
            <person name="Ohtoshi R."/>
            <person name="Moran D.A.P."/>
            <person name="Shinohara A."/>
            <person name="Yoshida Y."/>
            <person name="Fujiwara M."/>
            <person name="Mori M."/>
            <person name="Tomita M."/>
            <person name="Arakawa K."/>
        </authorList>
    </citation>
    <scope>NUCLEOTIDE SEQUENCE [LARGE SCALE GENOMIC DNA]</scope>
</reference>
<evidence type="ECO:0000313" key="1">
    <source>
        <dbReference type="EMBL" id="GBN16994.1"/>
    </source>
</evidence>
<proteinExistence type="predicted"/>
<keyword evidence="2" id="KW-1185">Reference proteome</keyword>
<protein>
    <submittedName>
        <fullName evidence="1">Uncharacterized protein</fullName>
    </submittedName>
</protein>
<sequence>PSTMKEFISCLTIEPPKVFQSLFRYFKKNFYPFGNDTLFEAISEFCSFNETTEQNVEHKLVDADFFFQKAEEEAKLNVELVKRDLQFQRKGWSDEDAGRKVEVWLDLISLIAGERGCSVTEVANFENVGQDCGNGTKALDSTEKTIEGTRKKHLIGIWTEKTGFSLEKLEQIMYLPS</sequence>
<comment type="caution">
    <text evidence="1">The sequence shown here is derived from an EMBL/GenBank/DDBJ whole genome shotgun (WGS) entry which is preliminary data.</text>
</comment>
<organism evidence="1 2">
    <name type="scientific">Araneus ventricosus</name>
    <name type="common">Orbweaver spider</name>
    <name type="synonym">Epeira ventricosa</name>
    <dbReference type="NCBI Taxonomy" id="182803"/>
    <lineage>
        <taxon>Eukaryota</taxon>
        <taxon>Metazoa</taxon>
        <taxon>Ecdysozoa</taxon>
        <taxon>Arthropoda</taxon>
        <taxon>Chelicerata</taxon>
        <taxon>Arachnida</taxon>
        <taxon>Araneae</taxon>
        <taxon>Araneomorphae</taxon>
        <taxon>Entelegynae</taxon>
        <taxon>Araneoidea</taxon>
        <taxon>Araneidae</taxon>
        <taxon>Araneus</taxon>
    </lineage>
</organism>
<evidence type="ECO:0000313" key="2">
    <source>
        <dbReference type="Proteomes" id="UP000499080"/>
    </source>
</evidence>
<dbReference type="AlphaFoldDB" id="A0A4Y2LRB2"/>
<name>A0A4Y2LRB2_ARAVE</name>
<accession>A0A4Y2LRB2</accession>
<feature type="non-terminal residue" evidence="1">
    <location>
        <position position="1"/>
    </location>
</feature>
<gene>
    <name evidence="1" type="ORF">AVEN_140110_1</name>
</gene>
<dbReference type="EMBL" id="BGPR01006211">
    <property type="protein sequence ID" value="GBN16994.1"/>
    <property type="molecule type" value="Genomic_DNA"/>
</dbReference>